<feature type="signal peptide" evidence="1">
    <location>
        <begin position="1"/>
        <end position="25"/>
    </location>
</feature>
<reference evidence="2" key="2">
    <citation type="submission" date="2023-04" db="EMBL/GenBank/DDBJ databases">
        <title>'Rhodoalgimonas zhirmunskyi' gen. nov., isolated from a red alga.</title>
        <authorList>
            <person name="Nedashkovskaya O.I."/>
            <person name="Otstavnykh N.Y."/>
            <person name="Bystritskaya E.P."/>
            <person name="Balabanova L.A."/>
            <person name="Isaeva M.P."/>
        </authorList>
    </citation>
    <scope>NUCLEOTIDE SEQUENCE</scope>
    <source>
        <strain evidence="2">10Alg 79</strain>
    </source>
</reference>
<reference evidence="2" key="1">
    <citation type="submission" date="2022-07" db="EMBL/GenBank/DDBJ databases">
        <authorList>
            <person name="Otstavnykh N."/>
            <person name="Isaeva M."/>
            <person name="Bystritskaya E."/>
        </authorList>
    </citation>
    <scope>NUCLEOTIDE SEQUENCE</scope>
    <source>
        <strain evidence="2">10Alg 79</strain>
    </source>
</reference>
<sequence>MRFYFKISLVALVLSLGVTGYSVFAGTNTAPVTDPGWWLSVGEGLVGQAENGWCSCS</sequence>
<dbReference type="Proteomes" id="UP001227162">
    <property type="component" value="Unassembled WGS sequence"/>
</dbReference>
<accession>A0AAJ1UCJ8</accession>
<keyword evidence="3" id="KW-1185">Reference proteome</keyword>
<name>A0AAJ1UCJ8_9RHOB</name>
<organism evidence="2 3">
    <name type="scientific">Rhodalgimonas zhirmunskyi</name>
    <dbReference type="NCBI Taxonomy" id="2964767"/>
    <lineage>
        <taxon>Bacteria</taxon>
        <taxon>Pseudomonadati</taxon>
        <taxon>Pseudomonadota</taxon>
        <taxon>Alphaproteobacteria</taxon>
        <taxon>Rhodobacterales</taxon>
        <taxon>Roseobacteraceae</taxon>
        <taxon>Rhodalgimonas</taxon>
    </lineage>
</organism>
<protein>
    <recommendedName>
        <fullName evidence="4">Secreted protein</fullName>
    </recommendedName>
</protein>
<dbReference type="EMBL" id="JANFFA010000004">
    <property type="protein sequence ID" value="MDQ2095428.1"/>
    <property type="molecule type" value="Genomic_DNA"/>
</dbReference>
<dbReference type="AlphaFoldDB" id="A0AAJ1UCJ8"/>
<comment type="caution">
    <text evidence="2">The sequence shown here is derived from an EMBL/GenBank/DDBJ whole genome shotgun (WGS) entry which is preliminary data.</text>
</comment>
<evidence type="ECO:0000313" key="3">
    <source>
        <dbReference type="Proteomes" id="UP001227162"/>
    </source>
</evidence>
<keyword evidence="1" id="KW-0732">Signal</keyword>
<evidence type="ECO:0000313" key="2">
    <source>
        <dbReference type="EMBL" id="MDQ2095428.1"/>
    </source>
</evidence>
<dbReference type="RefSeq" id="WP_317627046.1">
    <property type="nucleotide sequence ID" value="NZ_JANFFA010000004.1"/>
</dbReference>
<evidence type="ECO:0008006" key="4">
    <source>
        <dbReference type="Google" id="ProtNLM"/>
    </source>
</evidence>
<feature type="chain" id="PRO_5042469319" description="Secreted protein" evidence="1">
    <location>
        <begin position="26"/>
        <end position="57"/>
    </location>
</feature>
<gene>
    <name evidence="2" type="ORF">NOI20_15015</name>
</gene>
<proteinExistence type="predicted"/>
<evidence type="ECO:0000256" key="1">
    <source>
        <dbReference type="SAM" id="SignalP"/>
    </source>
</evidence>